<reference evidence="2" key="1">
    <citation type="journal article" date="2012" name="Proc. Natl. Acad. Sci. U.S.A.">
        <title>Antigenic diversity is generated by distinct evolutionary mechanisms in African trypanosome species.</title>
        <authorList>
            <person name="Jackson A.P."/>
            <person name="Berry A."/>
            <person name="Aslett M."/>
            <person name="Allison H.C."/>
            <person name="Burton P."/>
            <person name="Vavrova-Anderson J."/>
            <person name="Brown R."/>
            <person name="Browne H."/>
            <person name="Corton N."/>
            <person name="Hauser H."/>
            <person name="Gamble J."/>
            <person name="Gilderthorp R."/>
            <person name="Marcello L."/>
            <person name="McQuillan J."/>
            <person name="Otto T.D."/>
            <person name="Quail M.A."/>
            <person name="Sanders M.J."/>
            <person name="van Tonder A."/>
            <person name="Ginger M.L."/>
            <person name="Field M.C."/>
            <person name="Barry J.D."/>
            <person name="Hertz-Fowler C."/>
            <person name="Berriman M."/>
        </authorList>
    </citation>
    <scope>NUCLEOTIDE SEQUENCE</scope>
    <source>
        <strain evidence="2">Y486</strain>
    </source>
</reference>
<dbReference type="AlphaFoldDB" id="G0U906"/>
<gene>
    <name evidence="2" type="ORF">TVY486_1115730</name>
</gene>
<organism evidence="2">
    <name type="scientific">Trypanosoma vivax (strain Y486)</name>
    <dbReference type="NCBI Taxonomy" id="1055687"/>
    <lineage>
        <taxon>Eukaryota</taxon>
        <taxon>Discoba</taxon>
        <taxon>Euglenozoa</taxon>
        <taxon>Kinetoplastea</taxon>
        <taxon>Metakinetoplastina</taxon>
        <taxon>Trypanosomatida</taxon>
        <taxon>Trypanosomatidae</taxon>
        <taxon>Trypanosoma</taxon>
        <taxon>Duttonella</taxon>
    </lineage>
</organism>
<proteinExistence type="predicted"/>
<feature type="region of interest" description="Disordered" evidence="1">
    <location>
        <begin position="92"/>
        <end position="114"/>
    </location>
</feature>
<accession>G0U906</accession>
<protein>
    <submittedName>
        <fullName evidence="2">Uncharacterized protein</fullName>
    </submittedName>
</protein>
<sequence>MIFNVFISSTPSDNNNSDNDNNNNNNNCYLFVYVRVRVCFLLCSFSFSLTTKRVARNRKCVKRQPRSFPTIFLSHFPINSGLVSAIPCNTARKQRGMRKRAKKKKKKKFSRALL</sequence>
<name>G0U906_TRYVY</name>
<evidence type="ECO:0000313" key="2">
    <source>
        <dbReference type="EMBL" id="CCC54089.1"/>
    </source>
</evidence>
<evidence type="ECO:0000256" key="1">
    <source>
        <dbReference type="SAM" id="MobiDB-lite"/>
    </source>
</evidence>
<dbReference type="EMBL" id="HE573027">
    <property type="protein sequence ID" value="CCC54089.1"/>
    <property type="molecule type" value="Genomic_DNA"/>
</dbReference>